<evidence type="ECO:0000313" key="1">
    <source>
        <dbReference type="EMBL" id="EFW24197.1"/>
    </source>
</evidence>
<gene>
    <name evidence="1" type="ORF">HMPREF9430_01287</name>
</gene>
<dbReference type="EMBL" id="AECQ01000027">
    <property type="protein sequence ID" value="EFW24197.1"/>
    <property type="molecule type" value="Genomic_DNA"/>
</dbReference>
<dbReference type="eggNOG" id="ENOG50330W5">
    <property type="taxonomic scope" value="Bacteria"/>
</dbReference>
<dbReference type="Pfam" id="PF14058">
    <property type="entry name" value="PcfK"/>
    <property type="match status" value="1"/>
</dbReference>
<accession>E7MP16</accession>
<dbReference type="InterPro" id="IPR025624">
    <property type="entry name" value="PcfK"/>
</dbReference>
<dbReference type="OrthoDB" id="2237115at2"/>
<dbReference type="HOGENOM" id="CLU_100810_1_0_9"/>
<protein>
    <recommendedName>
        <fullName evidence="3">PcfK-like protein</fullName>
    </recommendedName>
</protein>
<keyword evidence="2" id="KW-1185">Reference proteome</keyword>
<reference evidence="1 2" key="1">
    <citation type="submission" date="2010-08" db="EMBL/GenBank/DDBJ databases">
        <authorList>
            <person name="Weinstock G."/>
            <person name="Sodergren E."/>
            <person name="Clifton S."/>
            <person name="Fulton L."/>
            <person name="Fulton B."/>
            <person name="Courtney L."/>
            <person name="Fronick C."/>
            <person name="Harrison M."/>
            <person name="Strong C."/>
            <person name="Farmer C."/>
            <person name="Delahaunty K."/>
            <person name="Markovic C."/>
            <person name="Hall O."/>
            <person name="Minx P."/>
            <person name="Tomlinson C."/>
            <person name="Mitreva M."/>
            <person name="Hou S."/>
            <person name="Chen J."/>
            <person name="Wollam A."/>
            <person name="Pepin K.H."/>
            <person name="Johnson M."/>
            <person name="Bhonagiri V."/>
            <person name="Zhang X."/>
            <person name="Suruliraj S."/>
            <person name="Warren W."/>
            <person name="Chinwalla A."/>
            <person name="Mardis E.R."/>
            <person name="Wilson R.K."/>
        </authorList>
    </citation>
    <scope>NUCLEOTIDE SEQUENCE [LARGE SCALE GENOMIC DNA]</scope>
    <source>
        <strain evidence="1 2">F0204</strain>
    </source>
</reference>
<dbReference type="AlphaFoldDB" id="E7MP16"/>
<comment type="caution">
    <text evidence="1">The sequence shown here is derived from an EMBL/GenBank/DDBJ whole genome shotgun (WGS) entry which is preliminary data.</text>
</comment>
<dbReference type="RefSeq" id="WP_006526104.1">
    <property type="nucleotide sequence ID" value="NZ_GL637664.1"/>
</dbReference>
<dbReference type="Proteomes" id="UP000004097">
    <property type="component" value="Unassembled WGS sequence"/>
</dbReference>
<dbReference type="STRING" id="706433.HMPREF9430_01287"/>
<evidence type="ECO:0000313" key="2">
    <source>
        <dbReference type="Proteomes" id="UP000004097"/>
    </source>
</evidence>
<name>E7MP16_9FIRM</name>
<evidence type="ECO:0008006" key="3">
    <source>
        <dbReference type="Google" id="ProtNLM"/>
    </source>
</evidence>
<sequence>MSEIKQRALAKMHKEMSQIHSDGVDAIHNWLCEQEDDGLFEKICQDGKTIKAALEYCVNNAYKSKENNCAMIADSVVFGWVVDYFNSDLKEVKSNVKAEVNTSNDKKPVVKKQSPKIDVKTNHKKADFERINLFEL</sequence>
<organism evidence="1 2">
    <name type="scientific">Solobacterium moorei F0204</name>
    <dbReference type="NCBI Taxonomy" id="706433"/>
    <lineage>
        <taxon>Bacteria</taxon>
        <taxon>Bacillati</taxon>
        <taxon>Bacillota</taxon>
        <taxon>Erysipelotrichia</taxon>
        <taxon>Erysipelotrichales</taxon>
        <taxon>Erysipelotrichaceae</taxon>
        <taxon>Solobacterium</taxon>
    </lineage>
</organism>
<proteinExistence type="predicted"/>